<dbReference type="GO" id="GO:0003700">
    <property type="term" value="F:DNA-binding transcription factor activity"/>
    <property type="evidence" value="ECO:0007669"/>
    <property type="project" value="InterPro"/>
</dbReference>
<comment type="subcellular location">
    <subcellularLocation>
        <location evidence="1">Nucleus</location>
    </subcellularLocation>
</comment>
<dbReference type="GO" id="GO:0003677">
    <property type="term" value="F:DNA binding"/>
    <property type="evidence" value="ECO:0007669"/>
    <property type="project" value="UniProtKB-KW"/>
</dbReference>
<proteinExistence type="inferred from homology"/>
<dbReference type="Gene3D" id="3.30.730.10">
    <property type="entry name" value="AP2/ERF domain"/>
    <property type="match status" value="1"/>
</dbReference>
<dbReference type="SUPFAM" id="SSF54171">
    <property type="entry name" value="DNA-binding domain"/>
    <property type="match status" value="1"/>
</dbReference>
<dbReference type="AlphaFoldDB" id="A0A0E0ETZ2"/>
<dbReference type="Proteomes" id="UP000008021">
    <property type="component" value="Chromosome 9"/>
</dbReference>
<keyword evidence="2" id="KW-0805">Transcription regulation</keyword>
<dbReference type="InterPro" id="IPR050913">
    <property type="entry name" value="AP2/ERF_ERF"/>
</dbReference>
<dbReference type="Gramene" id="OMERI09G12500.1">
    <property type="protein sequence ID" value="OMERI09G12500.1"/>
    <property type="gene ID" value="OMERI09G12500"/>
</dbReference>
<keyword evidence="3" id="KW-0238">DNA-binding</keyword>
<evidence type="ECO:0000256" key="2">
    <source>
        <dbReference type="ARBA" id="ARBA00023015"/>
    </source>
</evidence>
<dbReference type="InterPro" id="IPR016177">
    <property type="entry name" value="DNA-bd_dom_sf"/>
</dbReference>
<organism evidence="8">
    <name type="scientific">Oryza meridionalis</name>
    <dbReference type="NCBI Taxonomy" id="40149"/>
    <lineage>
        <taxon>Eukaryota</taxon>
        <taxon>Viridiplantae</taxon>
        <taxon>Streptophyta</taxon>
        <taxon>Embryophyta</taxon>
        <taxon>Tracheophyta</taxon>
        <taxon>Spermatophyta</taxon>
        <taxon>Magnoliopsida</taxon>
        <taxon>Liliopsida</taxon>
        <taxon>Poales</taxon>
        <taxon>Poaceae</taxon>
        <taxon>BOP clade</taxon>
        <taxon>Oryzoideae</taxon>
        <taxon>Oryzeae</taxon>
        <taxon>Oryzinae</taxon>
        <taxon>Oryza</taxon>
    </lineage>
</organism>
<dbReference type="eggNOG" id="ENOG502QUS5">
    <property type="taxonomic scope" value="Eukaryota"/>
</dbReference>
<evidence type="ECO:0000256" key="6">
    <source>
        <dbReference type="ARBA" id="ARBA00024343"/>
    </source>
</evidence>
<dbReference type="PANTHER" id="PTHR31194">
    <property type="entry name" value="SHN SHINE , DNA BINDING / TRANSCRIPTION FACTOR"/>
    <property type="match status" value="1"/>
</dbReference>
<dbReference type="HOGENOM" id="CLU_106925_0_0_1"/>
<dbReference type="InterPro" id="IPR036955">
    <property type="entry name" value="AP2/ERF_dom_sf"/>
</dbReference>
<dbReference type="PROSITE" id="PS51032">
    <property type="entry name" value="AP2_ERF"/>
    <property type="match status" value="1"/>
</dbReference>
<dbReference type="FunFam" id="3.30.730.10:FF:000005">
    <property type="entry name" value="ethylene-responsive transcription factor RAP2-11"/>
    <property type="match status" value="1"/>
</dbReference>
<dbReference type="SMART" id="SM00380">
    <property type="entry name" value="AP2"/>
    <property type="match status" value="1"/>
</dbReference>
<reference evidence="8" key="2">
    <citation type="submission" date="2018-05" db="EMBL/GenBank/DDBJ databases">
        <title>OmerRS3 (Oryza meridionalis Reference Sequence Version 3).</title>
        <authorList>
            <person name="Zhang J."/>
            <person name="Kudrna D."/>
            <person name="Lee S."/>
            <person name="Talag J."/>
            <person name="Welchert J."/>
            <person name="Wing R.A."/>
        </authorList>
    </citation>
    <scope>NUCLEOTIDE SEQUENCE [LARGE SCALE GENOMIC DNA]</scope>
    <source>
        <strain evidence="8">cv. OR44</strain>
    </source>
</reference>
<feature type="domain" description="AP2/ERF" evidence="7">
    <location>
        <begin position="18"/>
        <end position="75"/>
    </location>
</feature>
<evidence type="ECO:0000256" key="1">
    <source>
        <dbReference type="ARBA" id="ARBA00004123"/>
    </source>
</evidence>
<evidence type="ECO:0000256" key="4">
    <source>
        <dbReference type="ARBA" id="ARBA00023163"/>
    </source>
</evidence>
<dbReference type="CDD" id="cd00018">
    <property type="entry name" value="AP2"/>
    <property type="match status" value="1"/>
</dbReference>
<keyword evidence="4" id="KW-0804">Transcription</keyword>
<comment type="similarity">
    <text evidence="6">Belongs to the AP2/ERF transcription factor family. ERF subfamily.</text>
</comment>
<evidence type="ECO:0000259" key="7">
    <source>
        <dbReference type="PROSITE" id="PS51032"/>
    </source>
</evidence>
<protein>
    <recommendedName>
        <fullName evidence="7">AP2/ERF domain-containing protein</fullName>
    </recommendedName>
</protein>
<dbReference type="EnsemblPlants" id="OMERI09G12500.1">
    <property type="protein sequence ID" value="OMERI09G12500.1"/>
    <property type="gene ID" value="OMERI09G12500"/>
</dbReference>
<dbReference type="PRINTS" id="PR00367">
    <property type="entry name" value="ETHRSPELEMNT"/>
</dbReference>
<dbReference type="GO" id="GO:0005634">
    <property type="term" value="C:nucleus"/>
    <property type="evidence" value="ECO:0007669"/>
    <property type="project" value="UniProtKB-SubCell"/>
</dbReference>
<evidence type="ECO:0000256" key="3">
    <source>
        <dbReference type="ARBA" id="ARBA00023125"/>
    </source>
</evidence>
<dbReference type="STRING" id="40149.A0A0E0ETZ2"/>
<dbReference type="Pfam" id="PF00847">
    <property type="entry name" value="AP2"/>
    <property type="match status" value="1"/>
</dbReference>
<dbReference type="PANTHER" id="PTHR31194:SF133">
    <property type="entry name" value="AP2_ERF DOMAIN-CONTAINING PROTEIN"/>
    <property type="match status" value="1"/>
</dbReference>
<keyword evidence="5" id="KW-0539">Nucleus</keyword>
<accession>A0A0E0ETZ2</accession>
<evidence type="ECO:0000313" key="9">
    <source>
        <dbReference type="Proteomes" id="UP000008021"/>
    </source>
</evidence>
<name>A0A0E0ETZ2_9ORYZ</name>
<evidence type="ECO:0000256" key="5">
    <source>
        <dbReference type="ARBA" id="ARBA00023242"/>
    </source>
</evidence>
<evidence type="ECO:0000313" key="8">
    <source>
        <dbReference type="EnsemblPlants" id="OMERI09G12500.1"/>
    </source>
</evidence>
<keyword evidence="9" id="KW-1185">Reference proteome</keyword>
<sequence>MATATGGIIAAKARRGRRFVGVRQRPSGRWVAEIKDSAQRVRLWLGTFDTAEEAARAYDEAARVLRGEHARTNFVARGGDAAAAAASPARARLSRNLRHVMARAAAGGRASAPCAAAGVGAGGEQFALAAVFRRCMQPAAATQQQCGAADTTVHVKNAVQPSFVVPRRTEAPPPPPPPTTPMLLAEDVLVDFDDDGLGSAGVGTAFMVSSSLIVPSSFGLDDDF</sequence>
<reference evidence="8" key="1">
    <citation type="submission" date="2015-04" db="UniProtKB">
        <authorList>
            <consortium name="EnsemblPlants"/>
        </authorList>
    </citation>
    <scope>IDENTIFICATION</scope>
</reference>
<dbReference type="InterPro" id="IPR001471">
    <property type="entry name" value="AP2/ERF_dom"/>
</dbReference>